<reference evidence="2" key="1">
    <citation type="submission" date="2020-04" db="EMBL/GenBank/DDBJ databases">
        <authorList>
            <person name="Zhang T."/>
        </authorList>
    </citation>
    <scope>NUCLEOTIDE SEQUENCE</scope>
    <source>
        <strain evidence="2">HKST-UBA17</strain>
    </source>
</reference>
<feature type="transmembrane region" description="Helical" evidence="1">
    <location>
        <begin position="6"/>
        <end position="25"/>
    </location>
</feature>
<accession>A0A955I329</accession>
<proteinExistence type="predicted"/>
<gene>
    <name evidence="2" type="ORF">KC685_04150</name>
</gene>
<evidence type="ECO:0000313" key="3">
    <source>
        <dbReference type="Proteomes" id="UP000741282"/>
    </source>
</evidence>
<evidence type="ECO:0000256" key="1">
    <source>
        <dbReference type="SAM" id="Phobius"/>
    </source>
</evidence>
<protein>
    <submittedName>
        <fullName evidence="2">Uncharacterized protein</fullName>
    </submittedName>
</protein>
<sequence>MKKILIGVIAIIVIGITTFLVEFIITYQKTAVNLQAAIENYDIKTVSEYLPGIKTTYIEEEGVYHSTAIIVNNPIFDNTSFMLITEKGSERYEKGYITTNIDCNIGDYPPKSAFRSVGISPLVTLGKWTESSGYDDIKSVQRYMLLFEPTNSEFLYSASCSEETNTLVISLDRT</sequence>
<evidence type="ECO:0000313" key="2">
    <source>
        <dbReference type="EMBL" id="MCA9377084.1"/>
    </source>
</evidence>
<dbReference type="EMBL" id="JAGQLN010000016">
    <property type="protein sequence ID" value="MCA9377084.1"/>
    <property type="molecule type" value="Genomic_DNA"/>
</dbReference>
<dbReference type="AlphaFoldDB" id="A0A955I329"/>
<keyword evidence="1" id="KW-0472">Membrane</keyword>
<name>A0A955I329_9BACT</name>
<keyword evidence="1" id="KW-0812">Transmembrane</keyword>
<organism evidence="2 3">
    <name type="scientific">Candidatus Dojkabacteria bacterium</name>
    <dbReference type="NCBI Taxonomy" id="2099670"/>
    <lineage>
        <taxon>Bacteria</taxon>
        <taxon>Candidatus Dojkabacteria</taxon>
    </lineage>
</organism>
<dbReference type="Proteomes" id="UP000741282">
    <property type="component" value="Unassembled WGS sequence"/>
</dbReference>
<keyword evidence="1" id="KW-1133">Transmembrane helix</keyword>
<comment type="caution">
    <text evidence="2">The sequence shown here is derived from an EMBL/GenBank/DDBJ whole genome shotgun (WGS) entry which is preliminary data.</text>
</comment>
<reference evidence="2" key="2">
    <citation type="journal article" date="2021" name="Microbiome">
        <title>Successional dynamics and alternative stable states in a saline activated sludge microbial community over 9 years.</title>
        <authorList>
            <person name="Wang Y."/>
            <person name="Ye J."/>
            <person name="Ju F."/>
            <person name="Liu L."/>
            <person name="Boyd J.A."/>
            <person name="Deng Y."/>
            <person name="Parks D.H."/>
            <person name="Jiang X."/>
            <person name="Yin X."/>
            <person name="Woodcroft B.J."/>
            <person name="Tyson G.W."/>
            <person name="Hugenholtz P."/>
            <person name="Polz M.F."/>
            <person name="Zhang T."/>
        </authorList>
    </citation>
    <scope>NUCLEOTIDE SEQUENCE</scope>
    <source>
        <strain evidence="2">HKST-UBA17</strain>
    </source>
</reference>